<feature type="compositionally biased region" description="Polar residues" evidence="1">
    <location>
        <begin position="343"/>
        <end position="353"/>
    </location>
</feature>
<protein>
    <submittedName>
        <fullName evidence="2">Dendrin</fullName>
    </submittedName>
</protein>
<dbReference type="AlphaFoldDB" id="G1KYY8"/>
<dbReference type="Ensembl" id="ENSACAT00000024999.2">
    <property type="protein sequence ID" value="ENSACAP00000021281.2"/>
    <property type="gene ID" value="ENSACAG00000027539.2"/>
</dbReference>
<sequence length="677" mass="72983">MCCLLCTVKDIVPSPNFNCQSGLLLNIPVNGENCVVIFLFASGSKNIPMSKGRCFTSLPFLQTSLTSPLCVLCSLLEKQLIPDLSPSRRRPVSRVLQDSTNWHNAQLPPRWGPLKQESQWFSGKDLSRATSSPKVQRQQPLWPPPQCSPTYEGLRSVSMRDGSWGANSPPGRNGPIGFLAGGSFAAAPSCHWYPGRSSAKNRVNPPTRAPPSYEAHMLLRLRAGQGPRKENWPHPPPYVAPPSYEAPHCTVRPQSKLLPCQHPHKGALTGKQIQTVGPKKYGERVTGTCETGGSLSHGPGRKAGRHQAKIPGSWSYLSGASTWGGHWRDPQRSESAYGLMPSWDTNPQHQSHTLPRASKRNKGVPVSVPVPCPPQHTLPVGWGFSHAVGWLPGDVRDGGSKVGDKHSRSILPKWKEPSHARDPGGSQGSLSKLVPQKRGGLFVIDATCVVIQAHYIPAPRTERVRYLGQEGLDKVKAPLSPGPVAPASMEERAARILGLSVSELGFAEAGKGKNVGAEMPEQKVNAGSTANLAMPKDICGTGQHKGAPSPPASPREKTITPTPKPEPEPVFSPLSRSYALDLKEAMSRIRRHTAPDSDTDEELEKDCHPVCGRPAEWRGRLNEGALSYSSSSLDSSSSNATVVPGNATPTPKNQPEEPPVREGSHTDPGSAMTMKTD</sequence>
<feature type="compositionally biased region" description="Low complexity" evidence="1">
    <location>
        <begin position="626"/>
        <end position="638"/>
    </location>
</feature>
<gene>
    <name evidence="2" type="primary">DDN</name>
</gene>
<accession>G1KYY8</accession>
<organism evidence="2 3">
    <name type="scientific">Anolis carolinensis</name>
    <name type="common">Green anole</name>
    <name type="synonym">American chameleon</name>
    <dbReference type="NCBI Taxonomy" id="28377"/>
    <lineage>
        <taxon>Eukaryota</taxon>
        <taxon>Metazoa</taxon>
        <taxon>Chordata</taxon>
        <taxon>Craniata</taxon>
        <taxon>Vertebrata</taxon>
        <taxon>Euteleostomi</taxon>
        <taxon>Lepidosauria</taxon>
        <taxon>Squamata</taxon>
        <taxon>Bifurcata</taxon>
        <taxon>Unidentata</taxon>
        <taxon>Episquamata</taxon>
        <taxon>Toxicofera</taxon>
        <taxon>Iguania</taxon>
        <taxon>Dactyloidae</taxon>
        <taxon>Anolis</taxon>
    </lineage>
</organism>
<dbReference type="Proteomes" id="UP000001646">
    <property type="component" value="Chromosome 2"/>
</dbReference>
<feature type="region of interest" description="Disordered" evidence="1">
    <location>
        <begin position="396"/>
        <end position="432"/>
    </location>
</feature>
<feature type="region of interest" description="Disordered" evidence="1">
    <location>
        <begin position="332"/>
        <end position="365"/>
    </location>
</feature>
<reference evidence="2 3" key="1">
    <citation type="submission" date="2009-12" db="EMBL/GenBank/DDBJ databases">
        <title>The Genome Sequence of Anolis carolinensis (Green Anole Lizard).</title>
        <authorList>
            <consortium name="The Genome Sequencing Platform"/>
            <person name="Di Palma F."/>
            <person name="Alfoldi J."/>
            <person name="Heiman D."/>
            <person name="Young S."/>
            <person name="Grabherr M."/>
            <person name="Johnson J."/>
            <person name="Lander E.S."/>
            <person name="Lindblad-Toh K."/>
        </authorList>
    </citation>
    <scope>NUCLEOTIDE SEQUENCE [LARGE SCALE GENOMIC DNA]</scope>
    <source>
        <strain evidence="2 3">JBL SC #1</strain>
    </source>
</reference>
<dbReference type="HOGENOM" id="CLU_673594_0_0_1"/>
<dbReference type="GeneTree" id="ENSGT00390000016495"/>
<dbReference type="PANTHER" id="PTHR16757:SF1">
    <property type="entry name" value="DENDRIN"/>
    <property type="match status" value="1"/>
</dbReference>
<dbReference type="eggNOG" id="ENOG502SA8Z">
    <property type="taxonomic scope" value="Eukaryota"/>
</dbReference>
<dbReference type="InParanoid" id="G1KYY8"/>
<evidence type="ECO:0000313" key="2">
    <source>
        <dbReference type="Ensembl" id="ENSACAP00000021281.2"/>
    </source>
</evidence>
<name>G1KYY8_ANOCA</name>
<evidence type="ECO:0000256" key="1">
    <source>
        <dbReference type="SAM" id="MobiDB-lite"/>
    </source>
</evidence>
<reference evidence="2" key="3">
    <citation type="submission" date="2025-09" db="UniProtKB">
        <authorList>
            <consortium name="Ensembl"/>
        </authorList>
    </citation>
    <scope>IDENTIFICATION</scope>
</reference>
<dbReference type="STRING" id="28377.ENSACAP00000021281"/>
<keyword evidence="3" id="KW-1185">Reference proteome</keyword>
<dbReference type="Bgee" id="ENSACAG00000027539">
    <property type="expression patterns" value="Expressed in kidney and 1 other cell type or tissue"/>
</dbReference>
<proteinExistence type="predicted"/>
<dbReference type="InterPro" id="IPR026500">
    <property type="entry name" value="Dendrin"/>
</dbReference>
<reference evidence="2" key="2">
    <citation type="submission" date="2025-08" db="UniProtKB">
        <authorList>
            <consortium name="Ensembl"/>
        </authorList>
    </citation>
    <scope>IDENTIFICATION</scope>
</reference>
<feature type="region of interest" description="Disordered" evidence="1">
    <location>
        <begin position="540"/>
        <end position="573"/>
    </location>
</feature>
<feature type="compositionally biased region" description="Basic and acidic residues" evidence="1">
    <location>
        <begin position="396"/>
        <end position="422"/>
    </location>
</feature>
<feature type="compositionally biased region" description="Basic and acidic residues" evidence="1">
    <location>
        <begin position="654"/>
        <end position="665"/>
    </location>
</feature>
<evidence type="ECO:0000313" key="3">
    <source>
        <dbReference type="Proteomes" id="UP000001646"/>
    </source>
</evidence>
<dbReference type="Pfam" id="PF15498">
    <property type="entry name" value="Dendrin"/>
    <property type="match status" value="3"/>
</dbReference>
<feature type="region of interest" description="Disordered" evidence="1">
    <location>
        <begin position="591"/>
        <end position="677"/>
    </location>
</feature>
<dbReference type="PANTHER" id="PTHR16757">
    <property type="entry name" value="DENDRIN"/>
    <property type="match status" value="1"/>
</dbReference>